<dbReference type="InterPro" id="IPR055259">
    <property type="entry name" value="YkvP/CgeB_Glyco_trans-like"/>
</dbReference>
<name>A0A1H4JKD9_9BACT</name>
<protein>
    <submittedName>
        <fullName evidence="2">Glycosyl transferases group 1</fullName>
    </submittedName>
</protein>
<gene>
    <name evidence="2" type="ORF">SAMN05443244_0674</name>
</gene>
<dbReference type="EMBL" id="FNSD01000001">
    <property type="protein sequence ID" value="SEB46790.1"/>
    <property type="molecule type" value="Genomic_DNA"/>
</dbReference>
<sequence>MRILYVAQLAPFDSALFRAMALRREGHDVTTVNTLDYLNSNALMQKLEFRAVMGPGISRLNKDILAMAKQLQPDIVWADKVLGMRPQTLQTLRSWGIVTVSYMIDNFFGPRRDPGWRLYAKTIPDYDLHCTQRDVNMRDYMAAGARNVIKIQTAYEPTVHFPPPALWSDEDRNRDVSFIGTPYDQRPTFLTQLWRECGFAVQVNGSVIWKPALAAVGGQQIYNGSGELRNADYREGIWRSRINLSFLTHSNQDEFVHKSFEIAACGGFLLAERSAGHKLRFEEDVEAVFFEGLDECAAKIRQYLKDEGGRASIAAAGQRRATTSGYDNDTQIRQIIERVRTLIASRPSRAGTGKAE</sequence>
<reference evidence="2 3" key="1">
    <citation type="submission" date="2016-10" db="EMBL/GenBank/DDBJ databases">
        <authorList>
            <person name="de Groot N.N."/>
        </authorList>
    </citation>
    <scope>NUCLEOTIDE SEQUENCE [LARGE SCALE GENOMIC DNA]</scope>
    <source>
        <strain evidence="2 3">AB35.6</strain>
    </source>
</reference>
<evidence type="ECO:0000313" key="3">
    <source>
        <dbReference type="Proteomes" id="UP000182409"/>
    </source>
</evidence>
<dbReference type="RefSeq" id="WP_074652342.1">
    <property type="nucleotide sequence ID" value="NZ_FNSD01000001.1"/>
</dbReference>
<keyword evidence="2" id="KW-0808">Transferase</keyword>
<accession>A0A1H4JKD9</accession>
<evidence type="ECO:0000259" key="1">
    <source>
        <dbReference type="Pfam" id="PF13524"/>
    </source>
</evidence>
<feature type="domain" description="Spore protein YkvP/CgeB glycosyl transferase-like" evidence="1">
    <location>
        <begin position="189"/>
        <end position="336"/>
    </location>
</feature>
<proteinExistence type="predicted"/>
<evidence type="ECO:0000313" key="2">
    <source>
        <dbReference type="EMBL" id="SEB46790.1"/>
    </source>
</evidence>
<dbReference type="Proteomes" id="UP000182409">
    <property type="component" value="Unassembled WGS sequence"/>
</dbReference>
<dbReference type="Pfam" id="PF13524">
    <property type="entry name" value="Glyco_trans_1_2"/>
    <property type="match status" value="1"/>
</dbReference>
<dbReference type="GO" id="GO:0016740">
    <property type="term" value="F:transferase activity"/>
    <property type="evidence" value="ECO:0007669"/>
    <property type="project" value="UniProtKB-KW"/>
</dbReference>
<organism evidence="2 3">
    <name type="scientific">Terriglobus roseus</name>
    <dbReference type="NCBI Taxonomy" id="392734"/>
    <lineage>
        <taxon>Bacteria</taxon>
        <taxon>Pseudomonadati</taxon>
        <taxon>Acidobacteriota</taxon>
        <taxon>Terriglobia</taxon>
        <taxon>Terriglobales</taxon>
        <taxon>Acidobacteriaceae</taxon>
        <taxon>Terriglobus</taxon>
    </lineage>
</organism>
<dbReference type="AlphaFoldDB" id="A0A1H4JKD9"/>
<dbReference type="OrthoDB" id="110463at2"/>